<feature type="transmembrane region" description="Helical" evidence="1">
    <location>
        <begin position="24"/>
        <end position="54"/>
    </location>
</feature>
<dbReference type="RefSeq" id="WP_011417141.1">
    <property type="nucleotide sequence ID" value="NC_007759.1"/>
</dbReference>
<protein>
    <submittedName>
        <fullName evidence="3">Hypothetical membrane protein</fullName>
    </submittedName>
</protein>
<dbReference type="AlphaFoldDB" id="Q2LSQ2"/>
<dbReference type="InParanoid" id="Q2LSQ2"/>
<keyword evidence="1" id="KW-0472">Membrane</keyword>
<evidence type="ECO:0000313" key="3">
    <source>
        <dbReference type="EMBL" id="ABC77112.1"/>
    </source>
</evidence>
<proteinExistence type="predicted"/>
<dbReference type="Proteomes" id="UP000001933">
    <property type="component" value="Chromosome"/>
</dbReference>
<dbReference type="InterPro" id="IPR018639">
    <property type="entry name" value="DUF2062"/>
</dbReference>
<feature type="transmembrane region" description="Helical" evidence="1">
    <location>
        <begin position="113"/>
        <end position="135"/>
    </location>
</feature>
<evidence type="ECO:0000256" key="1">
    <source>
        <dbReference type="SAM" id="Phobius"/>
    </source>
</evidence>
<keyword evidence="1" id="KW-1133">Transmembrane helix</keyword>
<keyword evidence="1" id="KW-0812">Transmembrane</keyword>
<dbReference type="KEGG" id="sat:SYN_00422"/>
<accession>Q2LSQ2</accession>
<reference evidence="3 4" key="1">
    <citation type="journal article" date="2007" name="Proc. Natl. Acad. Sci. U.S.A.">
        <title>The genome of Syntrophus aciditrophicus: life at the thermodynamic limit of microbial growth.</title>
        <authorList>
            <person name="McInerney M.J."/>
            <person name="Rohlin L."/>
            <person name="Mouttaki H."/>
            <person name="Kim U."/>
            <person name="Krupp R.S."/>
            <person name="Rios-Hernandez L."/>
            <person name="Sieber J."/>
            <person name="Struchtemeyer C.G."/>
            <person name="Bhattacharyya A."/>
            <person name="Campbell J.W."/>
            <person name="Gunsalus R.P."/>
        </authorList>
    </citation>
    <scope>NUCLEOTIDE SEQUENCE [LARGE SCALE GENOMIC DNA]</scope>
    <source>
        <strain evidence="3 4">SB</strain>
    </source>
</reference>
<keyword evidence="4" id="KW-1185">Reference proteome</keyword>
<dbReference type="Pfam" id="PF09835">
    <property type="entry name" value="DUF2062"/>
    <property type="match status" value="1"/>
</dbReference>
<dbReference type="PANTHER" id="PTHR40547">
    <property type="entry name" value="SLL0298 PROTEIN"/>
    <property type="match status" value="1"/>
</dbReference>
<sequence length="157" mass="17673">MIFENRIKKFYQQFISLKGDPESLAWGMAMGVFIGVTPTIPFHTVLIVFFGFLLKKNMTSAFLGSSLISNPVTIPLLYLSEYQIGRLILGPSGAEIRIKEYTVASILQLGWEVAVPLLLGGFLLGLVFTYPAYFLSYRLLSFMRKKEAYDIRSTDSP</sequence>
<evidence type="ECO:0000313" key="4">
    <source>
        <dbReference type="Proteomes" id="UP000001933"/>
    </source>
</evidence>
<dbReference type="PANTHER" id="PTHR40547:SF1">
    <property type="entry name" value="SLL0298 PROTEIN"/>
    <property type="match status" value="1"/>
</dbReference>
<organism evidence="3 4">
    <name type="scientific">Syntrophus aciditrophicus (strain SB)</name>
    <dbReference type="NCBI Taxonomy" id="56780"/>
    <lineage>
        <taxon>Bacteria</taxon>
        <taxon>Pseudomonadati</taxon>
        <taxon>Thermodesulfobacteriota</taxon>
        <taxon>Syntrophia</taxon>
        <taxon>Syntrophales</taxon>
        <taxon>Syntrophaceae</taxon>
        <taxon>Syntrophus</taxon>
    </lineage>
</organism>
<name>Q2LSQ2_SYNAS</name>
<feature type="domain" description="DUF2062" evidence="2">
    <location>
        <begin position="6"/>
        <end position="147"/>
    </location>
</feature>
<gene>
    <name evidence="3" type="ORF">SYN_00422</name>
</gene>
<dbReference type="eggNOG" id="COG3216">
    <property type="taxonomic scope" value="Bacteria"/>
</dbReference>
<dbReference type="OrthoDB" id="9794343at2"/>
<evidence type="ECO:0000259" key="2">
    <source>
        <dbReference type="Pfam" id="PF09835"/>
    </source>
</evidence>
<dbReference type="EMBL" id="CP000252">
    <property type="protein sequence ID" value="ABC77112.1"/>
    <property type="molecule type" value="Genomic_DNA"/>
</dbReference>
<dbReference type="STRING" id="56780.SYN_00422"/>
<dbReference type="HOGENOM" id="CLU_102912_1_1_7"/>